<proteinExistence type="predicted"/>
<sequence>MASSSASSKPAKKAPAKKAPAKKAAEEKSTTAAGSDAEPQKDEVAPVVPRPGAVVTRAGRATEPAPAEEPPFDDDFIEAQRQELIKERATYTRQSEVLQAEADSLSENREPGDVQFDEESGEGDSLAVERERDLALSQQALAAVEQIDAALKRIEAGEYGICRESGLRIPRARLEAIPWATERVEYKVGGFGRR</sequence>
<accession>A0A936ND94</accession>
<evidence type="ECO:0000313" key="3">
    <source>
        <dbReference type="EMBL" id="MBK9298158.1"/>
    </source>
</evidence>
<dbReference type="AlphaFoldDB" id="A0A936ND94"/>
<feature type="compositionally biased region" description="Basic and acidic residues" evidence="2">
    <location>
        <begin position="78"/>
        <end position="90"/>
    </location>
</feature>
<dbReference type="PANTHER" id="PTHR33823">
    <property type="entry name" value="RNA POLYMERASE-BINDING TRANSCRIPTION FACTOR DKSA-RELATED"/>
    <property type="match status" value="1"/>
</dbReference>
<feature type="compositionally biased region" description="Low complexity" evidence="2">
    <location>
        <begin position="45"/>
        <end position="65"/>
    </location>
</feature>
<dbReference type="EMBL" id="JADJZA010000008">
    <property type="protein sequence ID" value="MBK9298158.1"/>
    <property type="molecule type" value="Genomic_DNA"/>
</dbReference>
<evidence type="ECO:0000313" key="4">
    <source>
        <dbReference type="Proteomes" id="UP000727993"/>
    </source>
</evidence>
<dbReference type="PROSITE" id="PS51128">
    <property type="entry name" value="ZF_DKSA_2"/>
    <property type="match status" value="1"/>
</dbReference>
<feature type="region of interest" description="Disordered" evidence="2">
    <location>
        <begin position="1"/>
        <end position="129"/>
    </location>
</feature>
<feature type="compositionally biased region" description="Basic residues" evidence="2">
    <location>
        <begin position="10"/>
        <end position="21"/>
    </location>
</feature>
<name>A0A936ND94_9ACTN</name>
<evidence type="ECO:0000256" key="1">
    <source>
        <dbReference type="PROSITE-ProRule" id="PRU00510"/>
    </source>
</evidence>
<dbReference type="Gene3D" id="1.20.120.910">
    <property type="entry name" value="DksA, coiled-coil domain"/>
    <property type="match status" value="1"/>
</dbReference>
<comment type="caution">
    <text evidence="3">The sequence shown here is derived from an EMBL/GenBank/DDBJ whole genome shotgun (WGS) entry which is preliminary data.</text>
</comment>
<reference evidence="3 4" key="1">
    <citation type="submission" date="2020-10" db="EMBL/GenBank/DDBJ databases">
        <title>Connecting structure to function with the recovery of over 1000 high-quality activated sludge metagenome-assembled genomes encoding full-length rRNA genes using long-read sequencing.</title>
        <authorList>
            <person name="Singleton C.M."/>
            <person name="Petriglieri F."/>
            <person name="Kristensen J.M."/>
            <person name="Kirkegaard R.H."/>
            <person name="Michaelsen T.Y."/>
            <person name="Andersen M.H."/>
            <person name="Karst S.M."/>
            <person name="Dueholm M.S."/>
            <person name="Nielsen P.H."/>
            <person name="Albertsen M."/>
        </authorList>
    </citation>
    <scope>NUCLEOTIDE SEQUENCE [LARGE SCALE GENOMIC DNA]</scope>
    <source>
        <strain evidence="3">Lyne_18-Q3-R50-59_MAXAC.006</strain>
    </source>
</reference>
<organism evidence="3 4">
    <name type="scientific">Candidatus Neomicrothrix subdominans</name>
    <dbReference type="NCBI Taxonomy" id="2954438"/>
    <lineage>
        <taxon>Bacteria</taxon>
        <taxon>Bacillati</taxon>
        <taxon>Actinomycetota</taxon>
        <taxon>Acidimicrobiia</taxon>
        <taxon>Acidimicrobiales</taxon>
        <taxon>Microthrixaceae</taxon>
        <taxon>Candidatus Neomicrothrix</taxon>
    </lineage>
</organism>
<dbReference type="Proteomes" id="UP000727993">
    <property type="component" value="Unassembled WGS sequence"/>
</dbReference>
<dbReference type="PANTHER" id="PTHR33823:SF2">
    <property type="entry name" value="RNA POLYMERASE-BINDING TRANSCRIPTION FACTOR DKSA"/>
    <property type="match status" value="1"/>
</dbReference>
<protein>
    <recommendedName>
        <fullName evidence="5">DksA C4-type domain-containing protein</fullName>
    </recommendedName>
</protein>
<evidence type="ECO:0008006" key="5">
    <source>
        <dbReference type="Google" id="ProtNLM"/>
    </source>
</evidence>
<comment type="caution">
    <text evidence="1">Lacks conserved residue(s) required for the propagation of feature annotation.</text>
</comment>
<evidence type="ECO:0000256" key="2">
    <source>
        <dbReference type="SAM" id="MobiDB-lite"/>
    </source>
</evidence>
<gene>
    <name evidence="3" type="ORF">IPN02_15245</name>
</gene>